<dbReference type="Pfam" id="PF01218">
    <property type="entry name" value="Coprogen_oxidas"/>
    <property type="match status" value="1"/>
</dbReference>
<comment type="similarity">
    <text evidence="2">Belongs to the aerobic coproporphyrinogen-III oxidase family.</text>
</comment>
<evidence type="ECO:0000256" key="7">
    <source>
        <dbReference type="ARBA" id="ARBA00049102"/>
    </source>
</evidence>
<dbReference type="PROSITE" id="PS01021">
    <property type="entry name" value="COPROGEN_OXIDASE"/>
    <property type="match status" value="1"/>
</dbReference>
<sequence length="235" mass="27148">MAYQSRHKWKHGGWEVGGSEGESNIHTRVFEAKLQDGAVWEKAGVSVSVVYGVMPPEAYRAARPTDNEDVVKPGPVPFFAAGAPMQWWFGGGTDLTPAYIFEEDVKHFHSVQKKTACDKFDASFYPRFKKWCDDYFYIKHRGERRGVGGIFFDDLNDEDDYDQEMLLSFSAECANSVVPACIYTYHREEEEYPFHRRTQTMATTKARPLYMWNSTWFMTVELRLVSRREVGSTVF</sequence>
<reference evidence="8 9" key="1">
    <citation type="journal article" date="2017" name="Genome Biol.">
        <title>New reference genome sequences of hot pepper reveal the massive evolution of plant disease-resistance genes by retroduplication.</title>
        <authorList>
            <person name="Kim S."/>
            <person name="Park J."/>
            <person name="Yeom S.I."/>
            <person name="Kim Y.M."/>
            <person name="Seo E."/>
            <person name="Kim K.T."/>
            <person name="Kim M.S."/>
            <person name="Lee J.M."/>
            <person name="Cheong K."/>
            <person name="Shin H.S."/>
            <person name="Kim S.B."/>
            <person name="Han K."/>
            <person name="Lee J."/>
            <person name="Park M."/>
            <person name="Lee H.A."/>
            <person name="Lee H.Y."/>
            <person name="Lee Y."/>
            <person name="Oh S."/>
            <person name="Lee J.H."/>
            <person name="Choi E."/>
            <person name="Choi E."/>
            <person name="Lee S.E."/>
            <person name="Jeon J."/>
            <person name="Kim H."/>
            <person name="Choi G."/>
            <person name="Song H."/>
            <person name="Lee J."/>
            <person name="Lee S.C."/>
            <person name="Kwon J.K."/>
            <person name="Lee H.Y."/>
            <person name="Koo N."/>
            <person name="Hong Y."/>
            <person name="Kim R.W."/>
            <person name="Kang W.H."/>
            <person name="Huh J.H."/>
            <person name="Kang B.C."/>
            <person name="Yang T.J."/>
            <person name="Lee Y.H."/>
            <person name="Bennetzen J.L."/>
            <person name="Choi D."/>
        </authorList>
    </citation>
    <scope>NUCLEOTIDE SEQUENCE [LARGE SCALE GENOMIC DNA]</scope>
    <source>
        <strain evidence="9">cv. PBC81</strain>
    </source>
</reference>
<keyword evidence="6" id="KW-0627">Porphyrin biosynthesis</keyword>
<evidence type="ECO:0000256" key="1">
    <source>
        <dbReference type="ARBA" id="ARBA00005168"/>
    </source>
</evidence>
<dbReference type="EC" id="1.3.3.3" evidence="4"/>
<evidence type="ECO:0000313" key="8">
    <source>
        <dbReference type="EMBL" id="PHT60153.1"/>
    </source>
</evidence>
<dbReference type="UniPathway" id="UPA00251">
    <property type="reaction ID" value="UER00322"/>
</dbReference>
<dbReference type="GO" id="GO:0009570">
    <property type="term" value="C:chloroplast stroma"/>
    <property type="evidence" value="ECO:0007669"/>
    <property type="project" value="TreeGrafter"/>
</dbReference>
<dbReference type="STRING" id="33114.A0A2G2XRN1"/>
<evidence type="ECO:0000256" key="4">
    <source>
        <dbReference type="ARBA" id="ARBA00012869"/>
    </source>
</evidence>
<dbReference type="InterPro" id="IPR018375">
    <property type="entry name" value="Coprogen_oxidase_CS"/>
</dbReference>
<dbReference type="GO" id="GO:0004109">
    <property type="term" value="F:coproporphyrinogen oxidase activity"/>
    <property type="evidence" value="ECO:0007669"/>
    <property type="project" value="UniProtKB-EC"/>
</dbReference>
<evidence type="ECO:0000256" key="5">
    <source>
        <dbReference type="ARBA" id="ARBA00023002"/>
    </source>
</evidence>
<keyword evidence="5" id="KW-0560">Oxidoreductase</keyword>
<comment type="caution">
    <text evidence="8">The sequence shown here is derived from an EMBL/GenBank/DDBJ whole genome shotgun (WGS) entry which is preliminary data.</text>
</comment>
<dbReference type="Proteomes" id="UP000224567">
    <property type="component" value="Unassembled WGS sequence"/>
</dbReference>
<dbReference type="InterPro" id="IPR001260">
    <property type="entry name" value="Coprogen_oxidase_aer"/>
</dbReference>
<dbReference type="EMBL" id="MLFT02000001">
    <property type="protein sequence ID" value="PHT60153.1"/>
    <property type="molecule type" value="Genomic_DNA"/>
</dbReference>
<reference evidence="9" key="2">
    <citation type="journal article" date="2017" name="J. Anim. Genet.">
        <title>Multiple reference genome sequences of hot pepper reveal the massive evolution of plant disease resistance genes by retroduplication.</title>
        <authorList>
            <person name="Kim S."/>
            <person name="Park J."/>
            <person name="Yeom S.-I."/>
            <person name="Kim Y.-M."/>
            <person name="Seo E."/>
            <person name="Kim K.-T."/>
            <person name="Kim M.-S."/>
            <person name="Lee J.M."/>
            <person name="Cheong K."/>
            <person name="Shin H.-S."/>
            <person name="Kim S.-B."/>
            <person name="Han K."/>
            <person name="Lee J."/>
            <person name="Park M."/>
            <person name="Lee H.-A."/>
            <person name="Lee H.-Y."/>
            <person name="Lee Y."/>
            <person name="Oh S."/>
            <person name="Lee J.H."/>
            <person name="Choi E."/>
            <person name="Choi E."/>
            <person name="Lee S.E."/>
            <person name="Jeon J."/>
            <person name="Kim H."/>
            <person name="Choi G."/>
            <person name="Song H."/>
            <person name="Lee J."/>
            <person name="Lee S.-C."/>
            <person name="Kwon J.-K."/>
            <person name="Lee H.-Y."/>
            <person name="Koo N."/>
            <person name="Hong Y."/>
            <person name="Kim R.W."/>
            <person name="Kang W.-H."/>
            <person name="Huh J.H."/>
            <person name="Kang B.-C."/>
            <person name="Yang T.-J."/>
            <person name="Lee Y.-H."/>
            <person name="Bennetzen J.L."/>
            <person name="Choi D."/>
        </authorList>
    </citation>
    <scope>NUCLEOTIDE SEQUENCE [LARGE SCALE GENOMIC DNA]</scope>
    <source>
        <strain evidence="9">cv. PBC81</strain>
    </source>
</reference>
<keyword evidence="9" id="KW-1185">Reference proteome</keyword>
<comment type="catalytic activity">
    <reaction evidence="7">
        <text>coproporphyrinogen III + O2 + 2 H(+) = protoporphyrinogen IX + 2 CO2 + 2 H2O</text>
        <dbReference type="Rhea" id="RHEA:18257"/>
        <dbReference type="ChEBI" id="CHEBI:15377"/>
        <dbReference type="ChEBI" id="CHEBI:15378"/>
        <dbReference type="ChEBI" id="CHEBI:15379"/>
        <dbReference type="ChEBI" id="CHEBI:16526"/>
        <dbReference type="ChEBI" id="CHEBI:57307"/>
        <dbReference type="ChEBI" id="CHEBI:57309"/>
        <dbReference type="EC" id="1.3.3.3"/>
    </reaction>
</comment>
<dbReference type="InterPro" id="IPR036406">
    <property type="entry name" value="Coprogen_oxidase_aer_sf"/>
</dbReference>
<evidence type="ECO:0000256" key="3">
    <source>
        <dbReference type="ARBA" id="ARBA00011738"/>
    </source>
</evidence>
<dbReference type="AlphaFoldDB" id="A0A2G2XRN1"/>
<evidence type="ECO:0000256" key="6">
    <source>
        <dbReference type="ARBA" id="ARBA00023244"/>
    </source>
</evidence>
<gene>
    <name evidence="8" type="ORF">CQW23_02516</name>
</gene>
<dbReference type="PANTHER" id="PTHR10755">
    <property type="entry name" value="COPROPORPHYRINOGEN III OXIDASE, MITOCHONDRIAL"/>
    <property type="match status" value="1"/>
</dbReference>
<dbReference type="SUPFAM" id="SSF102886">
    <property type="entry name" value="Coproporphyrinogen III oxidase"/>
    <property type="match status" value="1"/>
</dbReference>
<dbReference type="GO" id="GO:0006782">
    <property type="term" value="P:protoporphyrinogen IX biosynthetic process"/>
    <property type="evidence" value="ECO:0007669"/>
    <property type="project" value="UniProtKB-UniPathway"/>
</dbReference>
<accession>A0A2G2XRN1</accession>
<evidence type="ECO:0000256" key="2">
    <source>
        <dbReference type="ARBA" id="ARBA00010644"/>
    </source>
</evidence>
<comment type="subunit">
    <text evidence="3">Homodimer.</text>
</comment>
<organism evidence="8 9">
    <name type="scientific">Capsicum baccatum</name>
    <name type="common">Peruvian pepper</name>
    <dbReference type="NCBI Taxonomy" id="33114"/>
    <lineage>
        <taxon>Eukaryota</taxon>
        <taxon>Viridiplantae</taxon>
        <taxon>Streptophyta</taxon>
        <taxon>Embryophyta</taxon>
        <taxon>Tracheophyta</taxon>
        <taxon>Spermatophyta</taxon>
        <taxon>Magnoliopsida</taxon>
        <taxon>eudicotyledons</taxon>
        <taxon>Gunneridae</taxon>
        <taxon>Pentapetalae</taxon>
        <taxon>asterids</taxon>
        <taxon>lamiids</taxon>
        <taxon>Solanales</taxon>
        <taxon>Solanaceae</taxon>
        <taxon>Solanoideae</taxon>
        <taxon>Capsiceae</taxon>
        <taxon>Capsicum</taxon>
    </lineage>
</organism>
<proteinExistence type="inferred from homology"/>
<dbReference type="OrthoDB" id="15318at2759"/>
<dbReference type="Gene3D" id="3.40.1500.10">
    <property type="entry name" value="Coproporphyrinogen III oxidase, aerobic"/>
    <property type="match status" value="2"/>
</dbReference>
<dbReference type="PANTHER" id="PTHR10755:SF0">
    <property type="entry name" value="OXYGEN-DEPENDENT COPROPORPHYRINOGEN-III OXIDASE, MITOCHONDRIAL"/>
    <property type="match status" value="1"/>
</dbReference>
<comment type="pathway">
    <text evidence="1">Porphyrin-containing compound metabolism; protoporphyrin-IX biosynthesis; protoporphyrinogen-IX from coproporphyrinogen-III (O2 route): step 1/1.</text>
</comment>
<protein>
    <recommendedName>
        <fullName evidence="4">coproporphyrinogen oxidase</fullName>
        <ecNumber evidence="4">1.3.3.3</ecNumber>
    </recommendedName>
</protein>
<evidence type="ECO:0000313" key="9">
    <source>
        <dbReference type="Proteomes" id="UP000224567"/>
    </source>
</evidence>
<name>A0A2G2XRN1_CAPBA</name>